<dbReference type="Proteomes" id="UP000235598">
    <property type="component" value="Unassembled WGS sequence"/>
</dbReference>
<dbReference type="OrthoDB" id="5074912at2"/>
<comment type="caution">
    <text evidence="1">The sequence shown here is derived from an EMBL/GenBank/DDBJ whole genome shotgun (WGS) entry which is preliminary data.</text>
</comment>
<evidence type="ECO:0000313" key="2">
    <source>
        <dbReference type="Proteomes" id="UP000235598"/>
    </source>
</evidence>
<proteinExistence type="predicted"/>
<protein>
    <submittedName>
        <fullName evidence="1">Uncharacterized protein</fullName>
    </submittedName>
</protein>
<dbReference type="EMBL" id="PNHK01000002">
    <property type="protein sequence ID" value="PMD05410.1"/>
    <property type="molecule type" value="Genomic_DNA"/>
</dbReference>
<reference evidence="1 2" key="1">
    <citation type="submission" date="2017-09" db="EMBL/GenBank/DDBJ databases">
        <title>Bacterial strain isolated from the female urinary microbiota.</title>
        <authorList>
            <person name="Thomas-White K."/>
            <person name="Kumar N."/>
            <person name="Forster S."/>
            <person name="Putonti C."/>
            <person name="Lawley T."/>
            <person name="Wolfe A.J."/>
        </authorList>
    </citation>
    <scope>NUCLEOTIDE SEQUENCE [LARGE SCALE GENOMIC DNA]</scope>
    <source>
        <strain evidence="1 2">UMB1301</strain>
    </source>
</reference>
<gene>
    <name evidence="1" type="ORF">CJ199_05170</name>
</gene>
<organism evidence="1 2">
    <name type="scientific">Brevibacterium paucivorans</name>
    <dbReference type="NCBI Taxonomy" id="170994"/>
    <lineage>
        <taxon>Bacteria</taxon>
        <taxon>Bacillati</taxon>
        <taxon>Actinomycetota</taxon>
        <taxon>Actinomycetes</taxon>
        <taxon>Micrococcales</taxon>
        <taxon>Brevibacteriaceae</taxon>
        <taxon>Brevibacterium</taxon>
    </lineage>
</organism>
<sequence length="286" mass="30831">MTTYIPDDVPPSRALGRVLDLATAGLCAVRTHHVPAKYQPALRFGASLAAGLVAAGSALNTRDICRTSAGTIAGLGTATAALTYATWELSDRLDKAVDRRLRAWGIPAPEVATGLAAFIALRAFSAWEERQESDFGWMAVAGEGYERDLPSDLRDFLTGFAHPELNLTPGAAQALATQIPVLRATIYASSDQEPLKFLDDCYLELTLPSDADVSVITPRTQTYPVYARATFNGVEHRLDLVVHEGHVSALSVADNDAELPSLADWISAYRAGAVEFISEFDEEHTQ</sequence>
<dbReference type="AlphaFoldDB" id="A0A2N6VMN7"/>
<name>A0A2N6VMN7_9MICO</name>
<accession>A0A2N6VMN7</accession>
<dbReference type="RefSeq" id="WP_102238445.1">
    <property type="nucleotide sequence ID" value="NZ_PNHK01000002.1"/>
</dbReference>
<evidence type="ECO:0000313" key="1">
    <source>
        <dbReference type="EMBL" id="PMD05410.1"/>
    </source>
</evidence>